<dbReference type="Proteomes" id="UP000184310">
    <property type="component" value="Unassembled WGS sequence"/>
</dbReference>
<organism evidence="1 2">
    <name type="scientific">Clostridium cavendishii DSM 21758</name>
    <dbReference type="NCBI Taxonomy" id="1121302"/>
    <lineage>
        <taxon>Bacteria</taxon>
        <taxon>Bacillati</taxon>
        <taxon>Bacillota</taxon>
        <taxon>Clostridia</taxon>
        <taxon>Eubacteriales</taxon>
        <taxon>Clostridiaceae</taxon>
        <taxon>Clostridium</taxon>
    </lineage>
</organism>
<protein>
    <submittedName>
        <fullName evidence="1">Uncharacterized protein</fullName>
    </submittedName>
</protein>
<accession>A0A1M6UU45</accession>
<dbReference type="RefSeq" id="WP_159433289.1">
    <property type="nucleotide sequence ID" value="NZ_FQZB01000025.1"/>
</dbReference>
<keyword evidence="2" id="KW-1185">Reference proteome</keyword>
<gene>
    <name evidence="1" type="ORF">SAMN02745163_04350</name>
</gene>
<dbReference type="EMBL" id="FQZB01000025">
    <property type="protein sequence ID" value="SHK72748.1"/>
    <property type="molecule type" value="Genomic_DNA"/>
</dbReference>
<reference evidence="1 2" key="1">
    <citation type="submission" date="2016-11" db="EMBL/GenBank/DDBJ databases">
        <authorList>
            <person name="Jaros S."/>
            <person name="Januszkiewicz K."/>
            <person name="Wedrychowicz H."/>
        </authorList>
    </citation>
    <scope>NUCLEOTIDE SEQUENCE [LARGE SCALE GENOMIC DNA]</scope>
    <source>
        <strain evidence="1 2">DSM 21758</strain>
    </source>
</reference>
<sequence>MMKRGFKIVGRFILAFIISDLIMRINLHSEHLITNLTSNKKRRFIRKVFL</sequence>
<proteinExistence type="predicted"/>
<evidence type="ECO:0000313" key="2">
    <source>
        <dbReference type="Proteomes" id="UP000184310"/>
    </source>
</evidence>
<name>A0A1M6UU45_9CLOT</name>
<evidence type="ECO:0000313" key="1">
    <source>
        <dbReference type="EMBL" id="SHK72748.1"/>
    </source>
</evidence>
<dbReference type="AlphaFoldDB" id="A0A1M6UU45"/>